<feature type="domain" description="Cadherin" evidence="14">
    <location>
        <begin position="379"/>
        <end position="482"/>
    </location>
</feature>
<evidence type="ECO:0000256" key="8">
    <source>
        <dbReference type="ARBA" id="ARBA00022989"/>
    </source>
</evidence>
<feature type="region of interest" description="Disordered" evidence="12">
    <location>
        <begin position="1388"/>
        <end position="1427"/>
    </location>
</feature>
<evidence type="ECO:0000313" key="16">
    <source>
        <dbReference type="Proteomes" id="UP000324632"/>
    </source>
</evidence>
<feature type="domain" description="Cadherin" evidence="14">
    <location>
        <begin position="1218"/>
        <end position="1317"/>
    </location>
</feature>
<dbReference type="GO" id="GO:0007163">
    <property type="term" value="P:establishment or maintenance of cell polarity"/>
    <property type="evidence" value="ECO:0007669"/>
    <property type="project" value="UniProtKB-ARBA"/>
</dbReference>
<dbReference type="PANTHER" id="PTHR24025">
    <property type="entry name" value="DESMOGLEIN FAMILY MEMBER"/>
    <property type="match status" value="1"/>
</dbReference>
<dbReference type="GO" id="GO:0009653">
    <property type="term" value="P:anatomical structure morphogenesis"/>
    <property type="evidence" value="ECO:0007669"/>
    <property type="project" value="UniProtKB-ARBA"/>
</dbReference>
<evidence type="ECO:0000256" key="4">
    <source>
        <dbReference type="ARBA" id="ARBA00022729"/>
    </source>
</evidence>
<dbReference type="PROSITE" id="PS00232">
    <property type="entry name" value="CADHERIN_1"/>
    <property type="match status" value="4"/>
</dbReference>
<evidence type="ECO:0000256" key="3">
    <source>
        <dbReference type="ARBA" id="ARBA00022692"/>
    </source>
</evidence>
<keyword evidence="10" id="KW-0325">Glycoprotein</keyword>
<dbReference type="GO" id="GO:0007156">
    <property type="term" value="P:homophilic cell adhesion via plasma membrane adhesion molecules"/>
    <property type="evidence" value="ECO:0007669"/>
    <property type="project" value="InterPro"/>
</dbReference>
<keyword evidence="4" id="KW-0732">Signal</keyword>
<evidence type="ECO:0000256" key="11">
    <source>
        <dbReference type="PROSITE-ProRule" id="PRU00043"/>
    </source>
</evidence>
<evidence type="ECO:0000256" key="13">
    <source>
        <dbReference type="SAM" id="Phobius"/>
    </source>
</evidence>
<reference evidence="15 16" key="1">
    <citation type="journal article" date="2019" name="Mol. Ecol. Resour.">
        <title>Chromosome-level genome assembly of Triplophysa tibetana, a fish adapted to the harsh high-altitude environment of the Tibetan Plateau.</title>
        <authorList>
            <person name="Yang X."/>
            <person name="Liu H."/>
            <person name="Ma Z."/>
            <person name="Zou Y."/>
            <person name="Zou M."/>
            <person name="Mao Y."/>
            <person name="Li X."/>
            <person name="Wang H."/>
            <person name="Chen T."/>
            <person name="Wang W."/>
            <person name="Yang R."/>
        </authorList>
    </citation>
    <scope>NUCLEOTIDE SEQUENCE [LARGE SCALE GENOMIC DNA]</scope>
    <source>
        <strain evidence="15">TTIB1903HZAU</strain>
        <tissue evidence="15">Muscle</tissue>
    </source>
</reference>
<gene>
    <name evidence="15" type="ORF">E1301_Tti021989</name>
</gene>
<feature type="domain" description="Cadherin" evidence="14">
    <location>
        <begin position="69"/>
        <end position="169"/>
    </location>
</feature>
<dbReference type="FunFam" id="2.60.40.60:FF:000035">
    <property type="entry name" value="Protocadherin Fat 3"/>
    <property type="match status" value="1"/>
</dbReference>
<dbReference type="FunFam" id="2.60.40.60:FF:000377">
    <property type="entry name" value="Dachsous cadherin-related 1a"/>
    <property type="match status" value="1"/>
</dbReference>
<dbReference type="GO" id="GO:0005886">
    <property type="term" value="C:plasma membrane"/>
    <property type="evidence" value="ECO:0007669"/>
    <property type="project" value="UniProtKB-SubCell"/>
</dbReference>
<dbReference type="SUPFAM" id="SSF49313">
    <property type="entry name" value="Cadherin-like"/>
    <property type="match status" value="12"/>
</dbReference>
<dbReference type="Proteomes" id="UP000324632">
    <property type="component" value="Chromosome 7"/>
</dbReference>
<dbReference type="InterPro" id="IPR002126">
    <property type="entry name" value="Cadherin-like_dom"/>
</dbReference>
<evidence type="ECO:0000259" key="14">
    <source>
        <dbReference type="PROSITE" id="PS50268"/>
    </source>
</evidence>
<comment type="subcellular location">
    <subcellularLocation>
        <location evidence="1">Cell membrane</location>
        <topology evidence="1">Single-pass type I membrane protein</topology>
    </subcellularLocation>
</comment>
<evidence type="ECO:0000256" key="10">
    <source>
        <dbReference type="ARBA" id="ARBA00023180"/>
    </source>
</evidence>
<protein>
    <submittedName>
        <fullName evidence="15">Protocadherin-16 Protein</fullName>
    </submittedName>
</protein>
<evidence type="ECO:0000256" key="7">
    <source>
        <dbReference type="ARBA" id="ARBA00022889"/>
    </source>
</evidence>
<feature type="domain" description="Cadherin" evidence="14">
    <location>
        <begin position="274"/>
        <end position="378"/>
    </location>
</feature>
<comment type="caution">
    <text evidence="15">The sequence shown here is derived from an EMBL/GenBank/DDBJ whole genome shotgun (WGS) entry which is preliminary data.</text>
</comment>
<feature type="transmembrane region" description="Helical" evidence="13">
    <location>
        <begin position="1330"/>
        <end position="1356"/>
    </location>
</feature>
<dbReference type="FunFam" id="2.60.40.60:FF:000201">
    <property type="entry name" value="Dachsous cadherin-related 1"/>
    <property type="match status" value="1"/>
</dbReference>
<evidence type="ECO:0000256" key="2">
    <source>
        <dbReference type="ARBA" id="ARBA00022475"/>
    </source>
</evidence>
<dbReference type="Gene3D" id="2.60.40.60">
    <property type="entry name" value="Cadherins"/>
    <property type="match status" value="12"/>
</dbReference>
<dbReference type="FunFam" id="2.60.40.60:FF:000104">
    <property type="entry name" value="cadherin-23 isoform X1"/>
    <property type="match status" value="1"/>
</dbReference>
<evidence type="ECO:0000256" key="9">
    <source>
        <dbReference type="ARBA" id="ARBA00023136"/>
    </source>
</evidence>
<keyword evidence="6 11" id="KW-0106">Calcium</keyword>
<evidence type="ECO:0000256" key="5">
    <source>
        <dbReference type="ARBA" id="ARBA00022737"/>
    </source>
</evidence>
<dbReference type="SMART" id="SM00112">
    <property type="entry name" value="CA"/>
    <property type="match status" value="12"/>
</dbReference>
<dbReference type="Pfam" id="PF00028">
    <property type="entry name" value="Cadherin"/>
    <property type="match status" value="10"/>
</dbReference>
<evidence type="ECO:0000313" key="15">
    <source>
        <dbReference type="EMBL" id="KAA0718496.1"/>
    </source>
</evidence>
<dbReference type="InterPro" id="IPR050971">
    <property type="entry name" value="Cadherin-domain_protein"/>
</dbReference>
<feature type="domain" description="Cadherin" evidence="14">
    <location>
        <begin position="1001"/>
        <end position="1103"/>
    </location>
</feature>
<feature type="domain" description="Cadherin" evidence="14">
    <location>
        <begin position="805"/>
        <end position="883"/>
    </location>
</feature>
<keyword evidence="7" id="KW-0130">Cell adhesion</keyword>
<keyword evidence="16" id="KW-1185">Reference proteome</keyword>
<dbReference type="InterPro" id="IPR020894">
    <property type="entry name" value="Cadherin_CS"/>
</dbReference>
<proteinExistence type="predicted"/>
<keyword evidence="8 13" id="KW-1133">Transmembrane helix</keyword>
<dbReference type="FunFam" id="2.60.40.60:FF:000005">
    <property type="entry name" value="Protocadherin 9"/>
    <property type="match status" value="1"/>
</dbReference>
<keyword evidence="2" id="KW-1003">Cell membrane</keyword>
<keyword evidence="9 13" id="KW-0472">Membrane</keyword>
<dbReference type="FunFam" id="2.60.40.60:FF:000116">
    <property type="entry name" value="Dachsous cadherin-related 2"/>
    <property type="match status" value="1"/>
</dbReference>
<feature type="domain" description="Cadherin" evidence="14">
    <location>
        <begin position="1104"/>
        <end position="1217"/>
    </location>
</feature>
<keyword evidence="3 13" id="KW-0812">Transmembrane</keyword>
<feature type="domain" description="Cadherin" evidence="14">
    <location>
        <begin position="170"/>
        <end position="273"/>
    </location>
</feature>
<feature type="domain" description="Cadherin" evidence="14">
    <location>
        <begin position="483"/>
        <end position="585"/>
    </location>
</feature>
<dbReference type="PANTHER" id="PTHR24025:SF23">
    <property type="entry name" value="NEURAL-CADHERIN"/>
    <property type="match status" value="1"/>
</dbReference>
<dbReference type="CDD" id="cd11304">
    <property type="entry name" value="Cadherin_repeat"/>
    <property type="match status" value="11"/>
</dbReference>
<evidence type="ECO:0000256" key="1">
    <source>
        <dbReference type="ARBA" id="ARBA00004251"/>
    </source>
</evidence>
<feature type="domain" description="Cadherin" evidence="14">
    <location>
        <begin position="586"/>
        <end position="693"/>
    </location>
</feature>
<name>A0A5A9PCA1_9TELE</name>
<evidence type="ECO:0000256" key="12">
    <source>
        <dbReference type="SAM" id="MobiDB-lite"/>
    </source>
</evidence>
<dbReference type="GO" id="GO:0005509">
    <property type="term" value="F:calcium ion binding"/>
    <property type="evidence" value="ECO:0007669"/>
    <property type="project" value="UniProtKB-UniRule"/>
</dbReference>
<feature type="domain" description="Cadherin" evidence="14">
    <location>
        <begin position="690"/>
        <end position="790"/>
    </location>
</feature>
<feature type="domain" description="Cadherin" evidence="14">
    <location>
        <begin position="884"/>
        <end position="1000"/>
    </location>
</feature>
<dbReference type="EMBL" id="SOYY01000007">
    <property type="protein sequence ID" value="KAA0718496.1"/>
    <property type="molecule type" value="Genomic_DNA"/>
</dbReference>
<accession>A0A5A9PCA1</accession>
<dbReference type="GO" id="GO:0005911">
    <property type="term" value="C:cell-cell junction"/>
    <property type="evidence" value="ECO:0007669"/>
    <property type="project" value="TreeGrafter"/>
</dbReference>
<keyword evidence="5" id="KW-0677">Repeat</keyword>
<evidence type="ECO:0000256" key="6">
    <source>
        <dbReference type="ARBA" id="ARBA00022837"/>
    </source>
</evidence>
<feature type="compositionally biased region" description="Polar residues" evidence="12">
    <location>
        <begin position="1390"/>
        <end position="1400"/>
    </location>
</feature>
<dbReference type="PROSITE" id="PS50268">
    <property type="entry name" value="CADHERIN_2"/>
    <property type="match status" value="12"/>
</dbReference>
<organism evidence="15 16">
    <name type="scientific">Triplophysa tibetana</name>
    <dbReference type="NCBI Taxonomy" id="1572043"/>
    <lineage>
        <taxon>Eukaryota</taxon>
        <taxon>Metazoa</taxon>
        <taxon>Chordata</taxon>
        <taxon>Craniata</taxon>
        <taxon>Vertebrata</taxon>
        <taxon>Euteleostomi</taxon>
        <taxon>Actinopterygii</taxon>
        <taxon>Neopterygii</taxon>
        <taxon>Teleostei</taxon>
        <taxon>Ostariophysi</taxon>
        <taxon>Cypriniformes</taxon>
        <taxon>Nemacheilidae</taxon>
        <taxon>Triplophysa</taxon>
    </lineage>
</organism>
<dbReference type="FunFam" id="2.60.40.60:FF:000020">
    <property type="entry name" value="Dachsous cadherin-related 1b"/>
    <property type="match status" value="3"/>
</dbReference>
<dbReference type="InterPro" id="IPR015919">
    <property type="entry name" value="Cadherin-like_sf"/>
</dbReference>
<dbReference type="PRINTS" id="PR00205">
    <property type="entry name" value="CADHERIN"/>
</dbReference>
<sequence length="1693" mass="186392">MALPKRRLVADILKSIQGSPLGVYCILVGAFSILRSIEREENHGSQQLSSTQLPSIQVIDVNEEALYFEKSEYEAFVAENQPAGTTVLVVSASDKDQGTNGVLMYSIVGEEYSINPVTGVITTTKPLDREAQGVYAVTVYVRDGGSPPNFAKTTVRVTVLDENDNRPLFGRVYYSLEVPENQEPVTFFTIVAKDQDSGDRSDLHYKITDGDHFGQFHLDRKSGVLSTSRPLDREFTSIYTLTVEAQDQGTPSLTSTVTLDINVLDLNDNSPVFPSNSYSVEISEDAPEGSLVLKVSASDPDEGSNSQLVYFLSQESRGMFTVDQNTGRISTATTLDREKVSSYSFKVYAMDSSATNPHNTSAQLTVNVLDVNDNAPFFKTDPLTIYVFSSAVSNHVVLCSMRAEDKDFGANGSVIYRFANPVKGFTINSLTGDIQATEKLHVLTQSQRTLIVEAMDHGSPSQSSLGVVVVYIREQIYQGIRFYHNTRDVSLPENAANGTAVIQIHAQYPDGSSSGIKYSIFSGNKQHSFRISPYTGEIWVENSKDLDFEKTRQIRLVVKAETASSSSFLALNILLTDVNDNPPRFQLHNYFSYIHEGQGYDHIIIQVLADDLDRGQNGQVTYSIRLSSMSSLFKIDPVTGWISTTVIMDREIFTHINLVIMATDRGTPRLTGLATLTVIVMDLNDNGPHIPVLREVRVPENTLIGTVITQISGNDVDCGTSLSYSLLLDSDSKGRFGIHRYGGGVFLTSPLDFEERTWFTLTVTCSDSKQKTQANLTVLVEDVNDNAPLFFPDLYEVTIAEHSPAESSVENGRITYRVVSPKDMFQIDPYNGTLFIKQKVEFDPQRPFILVVVESCDSGTPPLISQTTVEVHISDFNDNDPVFLQTEYRASVSEDEVPGSTILTLEAMDMDLFQDNCGFDFAIASGNVDNAFQIESSVRFLEGNGFQTVGMLILVDKLDFESVSSYSLTIVVSDCGIPKRSSTVPVLITVADTKDNPPFFDQAEYHVVINRGVEKGTEILQLSVLDLDSTPDGEVQYSISSGDESEFFSVDRWNGSLSLRRSLVGDQVSSHLLIIQASNGQGHFALAPVTVEVKDINNNLTYFPLKTITASIRENLPQNSLVTTLHVIDQRSNVKGSYGEIEYFLLNKDRFSANSCNGKDFFLVNRTSGEVRTCFPFDFEKVNTSSFIALAMDAGKYSATVTVQVFVTSEDEYDPVFTHLDFTFSVPEDAKKGQSIGQVLAKDEDGGIDGIVLYTLANSSPHFEVNAFTGIISLKMDAYQQHVSCAKGETRQMTLNVIAHSPLETSRKTSAQITIDVTHTSFGISTDVNVVLTSAIAASLVGIVIFLLNVVFIFILRSKRYKEQESCTGIVTNVTALETLEDLKFPGGENLQTGNNQQTLPGYAAEQPGNEGGAYTRGGSLDQSNSSRCGSVEVEHIAARGPDTGIQQDDDQLTDISCEPGIDAKQWLKEKKLGSLTGTLLASQLPAYRDGGGYLGVGRGLDSVDGSLTSFVDRDKKLRRSFSFRYPQFQHQLPAYQDGGRYHGVGRGLDSVDGSLTTFVDRDKKLMRSFSSRYPHFQHQLPAYQNGGRYLGVGQGLHPKDYAVPAENAPANLRRPFHHQSDIKSRKDLPPPMNTYPWAKTFVPKPAVRQTFPPFSSLRRCPIVHAGSVSSVTMSPSFSPFLSPVIEENKEAE</sequence>